<evidence type="ECO:0000256" key="3">
    <source>
        <dbReference type="ARBA" id="ARBA00022989"/>
    </source>
</evidence>
<keyword evidence="8" id="KW-1185">Reference proteome</keyword>
<dbReference type="SUPFAM" id="SSF103473">
    <property type="entry name" value="MFS general substrate transporter"/>
    <property type="match status" value="1"/>
</dbReference>
<dbReference type="AlphaFoldDB" id="A0A1Y6K3F7"/>
<name>A0A1Y6K3F7_9CHLR</name>
<sequence length="440" mass="49518">MKTERWKSFNYAIGMFGTSIPINMLKTYAAIYYVDQLGLKTTQWALVLFIYTFIDAIDNPVYGFLSDRTRSKWGRRRPWLVIGTPMLVLGLIAFYNPPAFHSGEALFAYAMLFYIFTGTLDSVINANYGALFPEIFPDDASRAKTNAMRQAFQLVAMIISIALTPMVTGWIGYGWTSIVYSILGGAVILYMSLTSKEKEVTEEEEKPQLWHSLKSLFINRKFWIAGFANAFYSAAMSLVLASLPFFVKYRLQIPDAQATILFASVLLIAIASVAIWARFVRKHDLMWVWRVALGTLALAYVPLFFANSLITAIISAAFVGFGFAGVITTMDLIAARVMDEDTEKYNLRREGFISSALGFMNRLSGLFTSAAFYLIFIFFGFESGDNPGPQPGNASRFLLTVFPFVLMLISLLFSFFIDFKDRKPRISEDNTSGLDHYLDG</sequence>
<dbReference type="RefSeq" id="WP_087861087.1">
    <property type="nucleotide sequence ID" value="NZ_LT859958.1"/>
</dbReference>
<feature type="transmembrane region" description="Helical" evidence="5">
    <location>
        <begin position="259"/>
        <end position="280"/>
    </location>
</feature>
<evidence type="ECO:0000259" key="6">
    <source>
        <dbReference type="PROSITE" id="PS50850"/>
    </source>
</evidence>
<dbReference type="GO" id="GO:0005886">
    <property type="term" value="C:plasma membrane"/>
    <property type="evidence" value="ECO:0007669"/>
    <property type="project" value="UniProtKB-SubCell"/>
</dbReference>
<keyword evidence="2 5" id="KW-0812">Transmembrane</keyword>
<feature type="transmembrane region" description="Helical" evidence="5">
    <location>
        <begin position="77"/>
        <end position="95"/>
    </location>
</feature>
<dbReference type="GO" id="GO:0008643">
    <property type="term" value="P:carbohydrate transport"/>
    <property type="evidence" value="ECO:0007669"/>
    <property type="project" value="InterPro"/>
</dbReference>
<dbReference type="PROSITE" id="PS50850">
    <property type="entry name" value="MFS"/>
    <property type="match status" value="1"/>
</dbReference>
<dbReference type="OrthoDB" id="9764596at2"/>
<dbReference type="InterPro" id="IPR036259">
    <property type="entry name" value="MFS_trans_sf"/>
</dbReference>
<dbReference type="InterPro" id="IPR020846">
    <property type="entry name" value="MFS_dom"/>
</dbReference>
<feature type="transmembrane region" description="Helical" evidence="5">
    <location>
        <begin position="107"/>
        <end position="130"/>
    </location>
</feature>
<gene>
    <name evidence="7" type="ORF">CFX1CAM_0063</name>
</gene>
<evidence type="ECO:0000313" key="7">
    <source>
        <dbReference type="EMBL" id="SMX53129.1"/>
    </source>
</evidence>
<feature type="domain" description="Major facilitator superfamily (MFS) profile" evidence="6">
    <location>
        <begin position="7"/>
        <end position="422"/>
    </location>
</feature>
<organism evidence="7 8">
    <name type="scientific">Candidatus Brevifilum fermentans</name>
    <dbReference type="NCBI Taxonomy" id="1986204"/>
    <lineage>
        <taxon>Bacteria</taxon>
        <taxon>Bacillati</taxon>
        <taxon>Chloroflexota</taxon>
        <taxon>Anaerolineae</taxon>
        <taxon>Anaerolineales</taxon>
        <taxon>Anaerolineaceae</taxon>
        <taxon>Candidatus Brevifilum</taxon>
    </lineage>
</organism>
<feature type="transmembrane region" description="Helical" evidence="5">
    <location>
        <begin position="177"/>
        <end position="193"/>
    </location>
</feature>
<feature type="transmembrane region" description="Helical" evidence="5">
    <location>
        <begin position="397"/>
        <end position="417"/>
    </location>
</feature>
<evidence type="ECO:0000256" key="1">
    <source>
        <dbReference type="ARBA" id="ARBA00004651"/>
    </source>
</evidence>
<protein>
    <recommendedName>
        <fullName evidence="6">Major facilitator superfamily (MFS) profile domain-containing protein</fullName>
    </recommendedName>
</protein>
<accession>A0A1Y6K3F7</accession>
<evidence type="ECO:0000256" key="4">
    <source>
        <dbReference type="ARBA" id="ARBA00023136"/>
    </source>
</evidence>
<dbReference type="PANTHER" id="PTHR11328:SF24">
    <property type="entry name" value="MAJOR FACILITATOR SUPERFAMILY (MFS) PROFILE DOMAIN-CONTAINING PROTEIN"/>
    <property type="match status" value="1"/>
</dbReference>
<reference evidence="8" key="1">
    <citation type="submission" date="2017-05" db="EMBL/GenBank/DDBJ databases">
        <authorList>
            <person name="Kirkegaard R."/>
            <person name="Mcilroy J S."/>
        </authorList>
    </citation>
    <scope>NUCLEOTIDE SEQUENCE [LARGE SCALE GENOMIC DNA]</scope>
</reference>
<feature type="transmembrane region" description="Helical" evidence="5">
    <location>
        <begin position="287"/>
        <end position="306"/>
    </location>
</feature>
<feature type="transmembrane region" description="Helical" evidence="5">
    <location>
        <begin position="359"/>
        <end position="381"/>
    </location>
</feature>
<dbReference type="GO" id="GO:0015293">
    <property type="term" value="F:symporter activity"/>
    <property type="evidence" value="ECO:0007669"/>
    <property type="project" value="InterPro"/>
</dbReference>
<dbReference type="EMBL" id="LT859958">
    <property type="protein sequence ID" value="SMX53129.1"/>
    <property type="molecule type" value="Genomic_DNA"/>
</dbReference>
<evidence type="ECO:0000256" key="2">
    <source>
        <dbReference type="ARBA" id="ARBA00022692"/>
    </source>
</evidence>
<feature type="transmembrane region" description="Helical" evidence="5">
    <location>
        <begin position="151"/>
        <end position="171"/>
    </location>
</feature>
<dbReference type="InterPro" id="IPR039672">
    <property type="entry name" value="MFS_2"/>
</dbReference>
<keyword evidence="3 5" id="KW-1133">Transmembrane helix</keyword>
<dbReference type="Pfam" id="PF13347">
    <property type="entry name" value="MFS_2"/>
    <property type="match status" value="1"/>
</dbReference>
<keyword evidence="4 5" id="KW-0472">Membrane</keyword>
<proteinExistence type="predicted"/>
<feature type="transmembrane region" description="Helical" evidence="5">
    <location>
        <begin position="12"/>
        <end position="32"/>
    </location>
</feature>
<dbReference type="KEGG" id="abat:CFX1CAM_0063"/>
<feature type="transmembrane region" description="Helical" evidence="5">
    <location>
        <begin position="312"/>
        <end position="338"/>
    </location>
</feature>
<dbReference type="PANTHER" id="PTHR11328">
    <property type="entry name" value="MAJOR FACILITATOR SUPERFAMILY DOMAIN-CONTAINING PROTEIN"/>
    <property type="match status" value="1"/>
</dbReference>
<feature type="transmembrane region" description="Helical" evidence="5">
    <location>
        <begin position="44"/>
        <end position="65"/>
    </location>
</feature>
<evidence type="ECO:0000313" key="8">
    <source>
        <dbReference type="Proteomes" id="UP000195514"/>
    </source>
</evidence>
<dbReference type="Gene3D" id="1.20.1250.20">
    <property type="entry name" value="MFS general substrate transporter like domains"/>
    <property type="match status" value="1"/>
</dbReference>
<dbReference type="Proteomes" id="UP000195514">
    <property type="component" value="Chromosome I"/>
</dbReference>
<feature type="transmembrane region" description="Helical" evidence="5">
    <location>
        <begin position="222"/>
        <end position="247"/>
    </location>
</feature>
<evidence type="ECO:0000256" key="5">
    <source>
        <dbReference type="SAM" id="Phobius"/>
    </source>
</evidence>
<comment type="subcellular location">
    <subcellularLocation>
        <location evidence="1">Cell membrane</location>
        <topology evidence="1">Multi-pass membrane protein</topology>
    </subcellularLocation>
</comment>